<dbReference type="GO" id="GO:0004497">
    <property type="term" value="F:monooxygenase activity"/>
    <property type="evidence" value="ECO:0007669"/>
    <property type="project" value="UniProtKB-KW"/>
</dbReference>
<reference evidence="8 9" key="1">
    <citation type="submission" date="2017-03" db="EMBL/GenBank/DDBJ databases">
        <title>Genomes of endolithic fungi from Antarctica.</title>
        <authorList>
            <person name="Coleine C."/>
            <person name="Masonjones S."/>
            <person name="Stajich J.E."/>
        </authorList>
    </citation>
    <scope>NUCLEOTIDE SEQUENCE [LARGE SCALE GENOMIC DNA]</scope>
    <source>
        <strain evidence="8 9">CCFEE 5184</strain>
    </source>
</reference>
<dbReference type="Pfam" id="PF01494">
    <property type="entry name" value="FAD_binding_3"/>
    <property type="match status" value="1"/>
</dbReference>
<dbReference type="EMBL" id="NAJQ01000187">
    <property type="protein sequence ID" value="TKA75621.1"/>
    <property type="molecule type" value="Genomic_DNA"/>
</dbReference>
<dbReference type="SUPFAM" id="SSF51905">
    <property type="entry name" value="FAD/NAD(P)-binding domain"/>
    <property type="match status" value="1"/>
</dbReference>
<dbReference type="OrthoDB" id="3933371at2759"/>
<dbReference type="PRINTS" id="PR00420">
    <property type="entry name" value="RNGMNOXGNASE"/>
</dbReference>
<comment type="similarity">
    <text evidence="1">Belongs to the paxM FAD-dependent monooxygenase family.</text>
</comment>
<dbReference type="AlphaFoldDB" id="A0A4U0XH99"/>
<keyword evidence="4" id="KW-0560">Oxidoreductase</keyword>
<keyword evidence="3" id="KW-0274">FAD</keyword>
<evidence type="ECO:0000256" key="6">
    <source>
        <dbReference type="SAM" id="MobiDB-lite"/>
    </source>
</evidence>
<proteinExistence type="inferred from homology"/>
<dbReference type="Gene3D" id="3.50.50.60">
    <property type="entry name" value="FAD/NAD(P)-binding domain"/>
    <property type="match status" value="1"/>
</dbReference>
<keyword evidence="5" id="KW-0503">Monooxygenase</keyword>
<feature type="region of interest" description="Disordered" evidence="6">
    <location>
        <begin position="439"/>
        <end position="464"/>
    </location>
</feature>
<evidence type="ECO:0000256" key="4">
    <source>
        <dbReference type="ARBA" id="ARBA00023002"/>
    </source>
</evidence>
<sequence length="614" mass="67873">MGSANDLSLDIKVIGAGIAGLACAFALSRKGHKVTVYERNSKLYEYGSGLQMSPNASRIIYQWGLQEHFLKVVNQPDVMTVRRYSDDKVIGEIPHNPMSEWEFGSPYWQIYRPDFQNILAKAALEEGVEIRFGHAVTSIDAERGTMSLDDGTQLEADLIIAADGIRSRARSAISPVQAESYNEACFRAVVPKARMLQDPETARLMAGDFSMVWVGPGAAVLGYALAGGELYNALLSIPRSSHTELGRWNQPGDLDEVRSHLKDFCTPVKKVWNLVDDCAKWELGDVPKLDSYVSQSGKFVLVGDAAHAIIPHAGQGGAMALEDAAVLAEFLDPKTLLDRNKMPVRMQAYHNFRQPRIESIRRTAYGDAKMFTLPNGLEQEQRDKLWAGMTAKWKAAYEQLGEAAFKRQVEADPHAADFRSPDDRAYLYGYDAAVEARELTPRSQNAHMTEPAKKPTKATTAPNTQPTLSIWLGTAPNPELIDKHTLAQAVNHAYHYVQPTLDRANVLCEELMLPVTGLLDFDVRFIYPSEPVTHQRYAIPIIPMRNVVWMDLASKEELSALLVALAVTKTIAERTALQLEFRAMHGRKVRAAAARAEGDAQMAPTATATAIDGK</sequence>
<comment type="caution">
    <text evidence="8">The sequence shown here is derived from an EMBL/GenBank/DDBJ whole genome shotgun (WGS) entry which is preliminary data.</text>
</comment>
<dbReference type="SUPFAM" id="SSF54373">
    <property type="entry name" value="FAD-linked reductases, C-terminal domain"/>
    <property type="match status" value="1"/>
</dbReference>
<evidence type="ECO:0000256" key="1">
    <source>
        <dbReference type="ARBA" id="ARBA00007992"/>
    </source>
</evidence>
<dbReference type="PANTHER" id="PTHR13789:SF147">
    <property type="entry name" value="PUTATIVE (AFU_ORTHOLOGUE AFUA_2G01950)-RELATED"/>
    <property type="match status" value="1"/>
</dbReference>
<dbReference type="InterPro" id="IPR036188">
    <property type="entry name" value="FAD/NAD-bd_sf"/>
</dbReference>
<protein>
    <recommendedName>
        <fullName evidence="7">FAD-binding domain-containing protein</fullName>
    </recommendedName>
</protein>
<gene>
    <name evidence="8" type="ORF">B0A55_04892</name>
</gene>
<feature type="domain" description="FAD-binding" evidence="7">
    <location>
        <begin position="10"/>
        <end position="359"/>
    </location>
</feature>
<dbReference type="GO" id="GO:0071949">
    <property type="term" value="F:FAD binding"/>
    <property type="evidence" value="ECO:0007669"/>
    <property type="project" value="InterPro"/>
</dbReference>
<keyword evidence="2" id="KW-0285">Flavoprotein</keyword>
<evidence type="ECO:0000313" key="8">
    <source>
        <dbReference type="EMBL" id="TKA75621.1"/>
    </source>
</evidence>
<dbReference type="InterPro" id="IPR002938">
    <property type="entry name" value="FAD-bd"/>
</dbReference>
<dbReference type="STRING" id="329884.A0A4U0XH99"/>
<organism evidence="8 9">
    <name type="scientific">Friedmanniomyces simplex</name>
    <dbReference type="NCBI Taxonomy" id="329884"/>
    <lineage>
        <taxon>Eukaryota</taxon>
        <taxon>Fungi</taxon>
        <taxon>Dikarya</taxon>
        <taxon>Ascomycota</taxon>
        <taxon>Pezizomycotina</taxon>
        <taxon>Dothideomycetes</taxon>
        <taxon>Dothideomycetidae</taxon>
        <taxon>Mycosphaerellales</taxon>
        <taxon>Teratosphaeriaceae</taxon>
        <taxon>Friedmanniomyces</taxon>
    </lineage>
</organism>
<keyword evidence="9" id="KW-1185">Reference proteome</keyword>
<dbReference type="Proteomes" id="UP000309340">
    <property type="component" value="Unassembled WGS sequence"/>
</dbReference>
<name>A0A4U0XH99_9PEZI</name>
<evidence type="ECO:0000256" key="3">
    <source>
        <dbReference type="ARBA" id="ARBA00022827"/>
    </source>
</evidence>
<evidence type="ECO:0000313" key="9">
    <source>
        <dbReference type="Proteomes" id="UP000309340"/>
    </source>
</evidence>
<accession>A0A4U0XH99</accession>
<evidence type="ECO:0000259" key="7">
    <source>
        <dbReference type="Pfam" id="PF01494"/>
    </source>
</evidence>
<evidence type="ECO:0000256" key="5">
    <source>
        <dbReference type="ARBA" id="ARBA00023033"/>
    </source>
</evidence>
<dbReference type="PANTHER" id="PTHR13789">
    <property type="entry name" value="MONOOXYGENASE"/>
    <property type="match status" value="1"/>
</dbReference>
<dbReference type="InterPro" id="IPR050493">
    <property type="entry name" value="FAD-dep_Monooxygenase_BioMet"/>
</dbReference>
<evidence type="ECO:0000256" key="2">
    <source>
        <dbReference type="ARBA" id="ARBA00022630"/>
    </source>
</evidence>